<proteinExistence type="predicted"/>
<protein>
    <submittedName>
        <fullName evidence="1">Uncharacterized protein</fullName>
    </submittedName>
</protein>
<dbReference type="Proteomes" id="UP000199658">
    <property type="component" value="Unassembled WGS sequence"/>
</dbReference>
<dbReference type="RefSeq" id="WP_090213019.1">
    <property type="nucleotide sequence ID" value="NZ_FOYO01000001.1"/>
</dbReference>
<dbReference type="STRING" id="670154.SAMN04488002_0896"/>
<evidence type="ECO:0000313" key="2">
    <source>
        <dbReference type="Proteomes" id="UP000199658"/>
    </source>
</evidence>
<dbReference type="EMBL" id="FOYO01000001">
    <property type="protein sequence ID" value="SFR37169.1"/>
    <property type="molecule type" value="Genomic_DNA"/>
</dbReference>
<keyword evidence="2" id="KW-1185">Reference proteome</keyword>
<organism evidence="1 2">
    <name type="scientific">Litoreibacter janthinus</name>
    <dbReference type="NCBI Taxonomy" id="670154"/>
    <lineage>
        <taxon>Bacteria</taxon>
        <taxon>Pseudomonadati</taxon>
        <taxon>Pseudomonadota</taxon>
        <taxon>Alphaproteobacteria</taxon>
        <taxon>Rhodobacterales</taxon>
        <taxon>Roseobacteraceae</taxon>
        <taxon>Litoreibacter</taxon>
    </lineage>
</organism>
<gene>
    <name evidence="1" type="ORF">SAMN04488002_0896</name>
</gene>
<sequence>MADNNWDQFEFNETVTGILTEGQEGWIDILSWDFKSNWIDIIPWEVQEAWIDILSWDFQINQEGQVAFKDVVVAEVDSGMTDEVWLASLLVNLNEEGFF</sequence>
<reference evidence="2" key="1">
    <citation type="submission" date="2016-10" db="EMBL/GenBank/DDBJ databases">
        <authorList>
            <person name="Varghese N."/>
            <person name="Submissions S."/>
        </authorList>
    </citation>
    <scope>NUCLEOTIDE SEQUENCE [LARGE SCALE GENOMIC DNA]</scope>
    <source>
        <strain evidence="2">DSM 26921</strain>
    </source>
</reference>
<evidence type="ECO:0000313" key="1">
    <source>
        <dbReference type="EMBL" id="SFR37169.1"/>
    </source>
</evidence>
<name>A0A1I6G4Q1_9RHOB</name>
<accession>A0A1I6G4Q1</accession>
<dbReference type="AlphaFoldDB" id="A0A1I6G4Q1"/>